<dbReference type="PROSITE" id="PS51663">
    <property type="entry name" value="STATHMIN_3"/>
    <property type="match status" value="2"/>
</dbReference>
<dbReference type="InterPro" id="IPR000956">
    <property type="entry name" value="Stathmin_fam"/>
</dbReference>
<dbReference type="AlphaFoldDB" id="A0ABD0KMZ1"/>
<dbReference type="Pfam" id="PF00836">
    <property type="entry name" value="Stathmin"/>
    <property type="match status" value="2"/>
</dbReference>
<keyword evidence="4" id="KW-1185">Reference proteome</keyword>
<name>A0ABD0KMZ1_9CAEN</name>
<dbReference type="EMBL" id="JACVVK020000520">
    <property type="protein sequence ID" value="KAK7468192.1"/>
    <property type="molecule type" value="Genomic_DNA"/>
</dbReference>
<comment type="caution">
    <text evidence="3">The sequence shown here is derived from an EMBL/GenBank/DDBJ whole genome shotgun (WGS) entry which is preliminary data.</text>
</comment>
<sequence length="277" mass="32619">MPVCSWFTFLCMRENKSQKPRKVHPNQGRYDAMVVWKGKADKPIQKSGSLAFEVILKPAQNDAPLRPISPPKNNRVVLSEEDIKLKLKKAEERRQSLEAQRLEQLAKERERAQEVVAKAQQESKEFSHATKEKLRRSMEANKENREAQIKALQERLREHSIKVTETCKQSDKMMEDFQEKINSKISQRFEVYEENRQSQLQSMLTRLKEHANHIQEVCQASENMGKVCEEKLVSKMENALRNREEQLRALQERLLEHERRIEEVQKKKMGIQEDEDA</sequence>
<dbReference type="PANTHER" id="PTHR10104:SF1">
    <property type="entry name" value="STATHMIN, ISOFORM D"/>
    <property type="match status" value="1"/>
</dbReference>
<reference evidence="3" key="3">
    <citation type="submission" date="2023-01" db="EMBL/GenBank/DDBJ databases">
        <authorList>
            <person name="Patra A."/>
        </authorList>
    </citation>
    <scope>NUCLEOTIDE SEQUENCE</scope>
    <source>
        <strain evidence="3">Wonlab-2016</strain>
        <tissue evidence="3">Foot muscle</tissue>
    </source>
</reference>
<keyword evidence="1" id="KW-0175">Coiled coil</keyword>
<gene>
    <name evidence="3" type="ORF">BaRGS_00020249</name>
    <name evidence="2" type="ORF">BaRGS_00036605</name>
</gene>
<dbReference type="PRINTS" id="PR00345">
    <property type="entry name" value="STATHMIN"/>
</dbReference>
<accession>A0ABD0KMZ1</accession>
<organism evidence="3 4">
    <name type="scientific">Batillaria attramentaria</name>
    <dbReference type="NCBI Taxonomy" id="370345"/>
    <lineage>
        <taxon>Eukaryota</taxon>
        <taxon>Metazoa</taxon>
        <taxon>Spiralia</taxon>
        <taxon>Lophotrochozoa</taxon>
        <taxon>Mollusca</taxon>
        <taxon>Gastropoda</taxon>
        <taxon>Caenogastropoda</taxon>
        <taxon>Sorbeoconcha</taxon>
        <taxon>Cerithioidea</taxon>
        <taxon>Batillariidae</taxon>
        <taxon>Batillaria</taxon>
    </lineage>
</organism>
<evidence type="ECO:0000313" key="4">
    <source>
        <dbReference type="Proteomes" id="UP001519460"/>
    </source>
</evidence>
<dbReference type="SUPFAM" id="SSF101494">
    <property type="entry name" value="Stathmin"/>
    <property type="match status" value="2"/>
</dbReference>
<proteinExistence type="predicted"/>
<reference evidence="3 4" key="2">
    <citation type="journal article" date="2023" name="Sci. Data">
        <title>Genome assembly of the Korean intertidal mud-creeper Batillaria attramentaria.</title>
        <authorList>
            <person name="Patra A.K."/>
            <person name="Ho P.T."/>
            <person name="Jun S."/>
            <person name="Lee S.J."/>
            <person name="Kim Y."/>
            <person name="Won Y.J."/>
        </authorList>
    </citation>
    <scope>NUCLEOTIDE SEQUENCE [LARGE SCALE GENOMIC DNA]</scope>
    <source>
        <strain evidence="3">Wonlab-2016</strain>
    </source>
</reference>
<dbReference type="Gene3D" id="6.10.280.30">
    <property type="match status" value="3"/>
</dbReference>
<evidence type="ECO:0000313" key="2">
    <source>
        <dbReference type="EMBL" id="KAK7468192.1"/>
    </source>
</evidence>
<protein>
    <recommendedName>
        <fullName evidence="5">Stathmin</fullName>
    </recommendedName>
</protein>
<evidence type="ECO:0000256" key="1">
    <source>
        <dbReference type="SAM" id="Coils"/>
    </source>
</evidence>
<evidence type="ECO:0000313" key="3">
    <source>
        <dbReference type="EMBL" id="KAK7488464.1"/>
    </source>
</evidence>
<evidence type="ECO:0008006" key="5">
    <source>
        <dbReference type="Google" id="ProtNLM"/>
    </source>
</evidence>
<feature type="coiled-coil region" evidence="1">
    <location>
        <begin position="233"/>
        <end position="274"/>
    </location>
</feature>
<feature type="coiled-coil region" evidence="1">
    <location>
        <begin position="80"/>
        <end position="162"/>
    </location>
</feature>
<dbReference type="EMBL" id="JACVVK020000150">
    <property type="protein sequence ID" value="KAK7488464.1"/>
    <property type="molecule type" value="Genomic_DNA"/>
</dbReference>
<dbReference type="PANTHER" id="PTHR10104">
    <property type="entry name" value="STATHMIN"/>
    <property type="match status" value="1"/>
</dbReference>
<dbReference type="Proteomes" id="UP001519460">
    <property type="component" value="Unassembled WGS sequence"/>
</dbReference>
<reference evidence="3" key="1">
    <citation type="submission" date="2020-09" db="EMBL/GenBank/DDBJ databases">
        <authorList>
            <person name="Won Y."/>
        </authorList>
    </citation>
    <scope>NUCLEOTIDE SEQUENCE</scope>
    <source>
        <strain evidence="3">Wonlab-2016</strain>
        <tissue evidence="3">Foot muscle</tissue>
    </source>
</reference>
<dbReference type="InterPro" id="IPR036002">
    <property type="entry name" value="Stathmin_sf"/>
</dbReference>